<evidence type="ECO:0008006" key="11">
    <source>
        <dbReference type="Google" id="ProtNLM"/>
    </source>
</evidence>
<evidence type="ECO:0000256" key="5">
    <source>
        <dbReference type="ARBA" id="ARBA00023136"/>
    </source>
</evidence>
<dbReference type="Pfam" id="PF03127">
    <property type="entry name" value="GAT"/>
    <property type="match status" value="1"/>
</dbReference>
<dbReference type="Gene3D" id="1.25.40.90">
    <property type="match status" value="1"/>
</dbReference>
<evidence type="ECO:0000259" key="7">
    <source>
        <dbReference type="PROSITE" id="PS50179"/>
    </source>
</evidence>
<accession>A0AAP0G9Z9</accession>
<dbReference type="CDD" id="cd03561">
    <property type="entry name" value="VHS"/>
    <property type="match status" value="1"/>
</dbReference>
<dbReference type="Proteomes" id="UP001418222">
    <property type="component" value="Unassembled WGS sequence"/>
</dbReference>
<dbReference type="GO" id="GO:0043328">
    <property type="term" value="P:protein transport to vacuole involved in ubiquitin-dependent protein catabolic process via the multivesicular body sorting pathway"/>
    <property type="evidence" value="ECO:0007669"/>
    <property type="project" value="InterPro"/>
</dbReference>
<feature type="domain" description="VHS" evidence="7">
    <location>
        <begin position="12"/>
        <end position="141"/>
    </location>
</feature>
<proteinExistence type="inferred from homology"/>
<sequence length="498" mass="54766">MSSSAIVRVEKATSDLLLGPDWTMNLEICDSINLDPGLAKDVVRAVKKRLQHKSSRVQFFALTLLETMFKNCGDSVHSLVVEKDILSEMVKIVRKKSDMIVRDKILALLDSCQEAFGGPGGKYPQYFWAYIDLKRSGVEFPRPSGDASLIYTPHALHTATPNLPQSGYGMPNNLPMSLDQAMASEMTNLSLSDLERIGQVAELLNDMLKAVNIHDCKAVEDEVIADLVDQCRSNQKNILQLIDSTGDEVLLGEGLVLNDNLQSVLAKHDAIISGSPIPRETSVSAQEPTTLSPATAVTKMFEEDGEEEEDDEFSQLARRNRKTKPSANTSATDPLALPDPPRPVKTTAGEQTTVDPLSITLSLNATPLRASTTPTRTPYSNHVAPWAQPQSPVRFHFRPEPPPPRSRPQYPLQQQLQPELPRAQTTLPPEYESYPPPPWEDAPSPTPSTPYAYRFPALSSNPFGMDSANPPVVTGAGSPKSFVPSYRIFEDRKNPASF</sequence>
<evidence type="ECO:0000313" key="9">
    <source>
        <dbReference type="EMBL" id="KAK8946966.1"/>
    </source>
</evidence>
<dbReference type="PANTHER" id="PTHR45898:SF2">
    <property type="entry name" value="TOM1-LIKE PROTEIN 6"/>
    <property type="match status" value="1"/>
</dbReference>
<dbReference type="GO" id="GO:0043130">
    <property type="term" value="F:ubiquitin binding"/>
    <property type="evidence" value="ECO:0007669"/>
    <property type="project" value="InterPro"/>
</dbReference>
<protein>
    <recommendedName>
        <fullName evidence="11">Target of Myb protein 1</fullName>
    </recommendedName>
</protein>
<dbReference type="SMART" id="SM00288">
    <property type="entry name" value="VHS"/>
    <property type="match status" value="1"/>
</dbReference>
<dbReference type="InterPro" id="IPR008942">
    <property type="entry name" value="ENTH_VHS"/>
</dbReference>
<name>A0AAP0G9Z9_9ASPA</name>
<dbReference type="PROSITE" id="PS50179">
    <property type="entry name" value="VHS"/>
    <property type="match status" value="1"/>
</dbReference>
<feature type="compositionally biased region" description="Low complexity" evidence="6">
    <location>
        <begin position="407"/>
        <end position="433"/>
    </location>
</feature>
<dbReference type="EMBL" id="JBBWWQ010000005">
    <property type="protein sequence ID" value="KAK8946966.1"/>
    <property type="molecule type" value="Genomic_DNA"/>
</dbReference>
<feature type="compositionally biased region" description="Pro residues" evidence="6">
    <location>
        <begin position="434"/>
        <end position="448"/>
    </location>
</feature>
<evidence type="ECO:0000256" key="1">
    <source>
        <dbReference type="ARBA" id="ARBA00004170"/>
    </source>
</evidence>
<feature type="domain" description="GAT" evidence="8">
    <location>
        <begin position="185"/>
        <end position="273"/>
    </location>
</feature>
<comment type="similarity">
    <text evidence="2">Belongs to the TOM1 family.</text>
</comment>
<keyword evidence="4" id="KW-0653">Protein transport</keyword>
<feature type="compositionally biased region" description="Acidic residues" evidence="6">
    <location>
        <begin position="303"/>
        <end position="313"/>
    </location>
</feature>
<dbReference type="Pfam" id="PF00790">
    <property type="entry name" value="VHS"/>
    <property type="match status" value="1"/>
</dbReference>
<evidence type="ECO:0000256" key="3">
    <source>
        <dbReference type="ARBA" id="ARBA00022448"/>
    </source>
</evidence>
<dbReference type="GO" id="GO:0005737">
    <property type="term" value="C:cytoplasm"/>
    <property type="evidence" value="ECO:0007669"/>
    <property type="project" value="UniProtKB-ARBA"/>
</dbReference>
<dbReference type="InterPro" id="IPR004152">
    <property type="entry name" value="GAT_dom"/>
</dbReference>
<keyword evidence="3" id="KW-0813">Transport</keyword>
<evidence type="ECO:0000256" key="4">
    <source>
        <dbReference type="ARBA" id="ARBA00022927"/>
    </source>
</evidence>
<feature type="compositionally biased region" description="Polar residues" evidence="6">
    <location>
        <begin position="281"/>
        <end position="294"/>
    </location>
</feature>
<dbReference type="GO" id="GO:0035091">
    <property type="term" value="F:phosphatidylinositol binding"/>
    <property type="evidence" value="ECO:0007669"/>
    <property type="project" value="InterPro"/>
</dbReference>
<dbReference type="Gene3D" id="1.20.58.160">
    <property type="match status" value="1"/>
</dbReference>
<reference evidence="9 10" key="1">
    <citation type="journal article" date="2022" name="Nat. Plants">
        <title>Genomes of leafy and leafless Platanthera orchids illuminate the evolution of mycoheterotrophy.</title>
        <authorList>
            <person name="Li M.H."/>
            <person name="Liu K.W."/>
            <person name="Li Z."/>
            <person name="Lu H.C."/>
            <person name="Ye Q.L."/>
            <person name="Zhang D."/>
            <person name="Wang J.Y."/>
            <person name="Li Y.F."/>
            <person name="Zhong Z.M."/>
            <person name="Liu X."/>
            <person name="Yu X."/>
            <person name="Liu D.K."/>
            <person name="Tu X.D."/>
            <person name="Liu B."/>
            <person name="Hao Y."/>
            <person name="Liao X.Y."/>
            <person name="Jiang Y.T."/>
            <person name="Sun W.H."/>
            <person name="Chen J."/>
            <person name="Chen Y.Q."/>
            <person name="Ai Y."/>
            <person name="Zhai J.W."/>
            <person name="Wu S.S."/>
            <person name="Zhou Z."/>
            <person name="Hsiao Y.Y."/>
            <person name="Wu W.L."/>
            <person name="Chen Y.Y."/>
            <person name="Lin Y.F."/>
            <person name="Hsu J.L."/>
            <person name="Li C.Y."/>
            <person name="Wang Z.W."/>
            <person name="Zhao X."/>
            <person name="Zhong W.Y."/>
            <person name="Ma X.K."/>
            <person name="Ma L."/>
            <person name="Huang J."/>
            <person name="Chen G.Z."/>
            <person name="Huang M.Z."/>
            <person name="Huang L."/>
            <person name="Peng D.H."/>
            <person name="Luo Y.B."/>
            <person name="Zou S.Q."/>
            <person name="Chen S.P."/>
            <person name="Lan S."/>
            <person name="Tsai W.C."/>
            <person name="Van de Peer Y."/>
            <person name="Liu Z.J."/>
        </authorList>
    </citation>
    <scope>NUCLEOTIDE SEQUENCE [LARGE SCALE GENOMIC DNA]</scope>
    <source>
        <strain evidence="9">Lor287</strain>
    </source>
</reference>
<dbReference type="CDD" id="cd14231">
    <property type="entry name" value="GAT_GGA-like_plant"/>
    <property type="match status" value="1"/>
</dbReference>
<evidence type="ECO:0000256" key="2">
    <source>
        <dbReference type="ARBA" id="ARBA00007708"/>
    </source>
</evidence>
<comment type="caution">
    <text evidence="9">The sequence shown here is derived from an EMBL/GenBank/DDBJ whole genome shotgun (WGS) entry which is preliminary data.</text>
</comment>
<dbReference type="InterPro" id="IPR038425">
    <property type="entry name" value="GAT_sf"/>
</dbReference>
<dbReference type="SUPFAM" id="SSF89009">
    <property type="entry name" value="GAT-like domain"/>
    <property type="match status" value="1"/>
</dbReference>
<dbReference type="FunFam" id="1.25.40.90:FF:000028">
    <property type="entry name" value="TOM1-like protein 2"/>
    <property type="match status" value="1"/>
</dbReference>
<feature type="region of interest" description="Disordered" evidence="6">
    <location>
        <begin position="302"/>
        <end position="453"/>
    </location>
</feature>
<dbReference type="AlphaFoldDB" id="A0AAP0G9Z9"/>
<dbReference type="InterPro" id="IPR002014">
    <property type="entry name" value="VHS_dom"/>
</dbReference>
<feature type="region of interest" description="Disordered" evidence="6">
    <location>
        <begin position="275"/>
        <end position="294"/>
    </location>
</feature>
<evidence type="ECO:0000256" key="6">
    <source>
        <dbReference type="SAM" id="MobiDB-lite"/>
    </source>
</evidence>
<gene>
    <name evidence="9" type="ORF">KSP39_PZI006711</name>
</gene>
<dbReference type="GO" id="GO:0016020">
    <property type="term" value="C:membrane"/>
    <property type="evidence" value="ECO:0007669"/>
    <property type="project" value="UniProtKB-SubCell"/>
</dbReference>
<evidence type="ECO:0000313" key="10">
    <source>
        <dbReference type="Proteomes" id="UP001418222"/>
    </source>
</evidence>
<evidence type="ECO:0000259" key="8">
    <source>
        <dbReference type="PROSITE" id="PS50909"/>
    </source>
</evidence>
<dbReference type="PANTHER" id="PTHR45898">
    <property type="entry name" value="TOM1-LIKE PROTEIN"/>
    <property type="match status" value="1"/>
</dbReference>
<dbReference type="PROSITE" id="PS50909">
    <property type="entry name" value="GAT"/>
    <property type="match status" value="1"/>
</dbReference>
<comment type="subcellular location">
    <subcellularLocation>
        <location evidence="1">Membrane</location>
        <topology evidence="1">Peripheral membrane protein</topology>
    </subcellularLocation>
</comment>
<dbReference type="SUPFAM" id="SSF48464">
    <property type="entry name" value="ENTH/VHS domain"/>
    <property type="match status" value="1"/>
</dbReference>
<dbReference type="InterPro" id="IPR044836">
    <property type="entry name" value="TOL_plant"/>
</dbReference>
<keyword evidence="5" id="KW-0472">Membrane</keyword>
<feature type="compositionally biased region" description="Polar residues" evidence="6">
    <location>
        <begin position="348"/>
        <end position="380"/>
    </location>
</feature>
<organism evidence="9 10">
    <name type="scientific">Platanthera zijinensis</name>
    <dbReference type="NCBI Taxonomy" id="2320716"/>
    <lineage>
        <taxon>Eukaryota</taxon>
        <taxon>Viridiplantae</taxon>
        <taxon>Streptophyta</taxon>
        <taxon>Embryophyta</taxon>
        <taxon>Tracheophyta</taxon>
        <taxon>Spermatophyta</taxon>
        <taxon>Magnoliopsida</taxon>
        <taxon>Liliopsida</taxon>
        <taxon>Asparagales</taxon>
        <taxon>Orchidaceae</taxon>
        <taxon>Orchidoideae</taxon>
        <taxon>Orchideae</taxon>
        <taxon>Orchidinae</taxon>
        <taxon>Platanthera</taxon>
    </lineage>
</organism>
<keyword evidence="10" id="KW-1185">Reference proteome</keyword>